<dbReference type="AlphaFoldDB" id="A0A2A6CPJ3"/>
<dbReference type="GO" id="GO:0051603">
    <property type="term" value="P:proteolysis involved in protein catabolic process"/>
    <property type="evidence" value="ECO:0000318"/>
    <property type="project" value="GO_Central"/>
</dbReference>
<reference evidence="7" key="1">
    <citation type="journal article" date="2008" name="Nat. Genet.">
        <title>The Pristionchus pacificus genome provides a unique perspective on nematode lifestyle and parasitism.</title>
        <authorList>
            <person name="Dieterich C."/>
            <person name="Clifton S.W."/>
            <person name="Schuster L.N."/>
            <person name="Chinwalla A."/>
            <person name="Delehaunty K."/>
            <person name="Dinkelacker I."/>
            <person name="Fulton L."/>
            <person name="Fulton R."/>
            <person name="Godfrey J."/>
            <person name="Minx P."/>
            <person name="Mitreva M."/>
            <person name="Roeseler W."/>
            <person name="Tian H."/>
            <person name="Witte H."/>
            <person name="Yang S.P."/>
            <person name="Wilson R.K."/>
            <person name="Sommer R.J."/>
        </authorList>
    </citation>
    <scope>NUCLEOTIDE SEQUENCE [LARGE SCALE GENOMIC DNA]</scope>
    <source>
        <strain evidence="7">PS312</strain>
    </source>
</reference>
<evidence type="ECO:0000256" key="1">
    <source>
        <dbReference type="ARBA" id="ARBA00008455"/>
    </source>
</evidence>
<dbReference type="SMART" id="SM00198">
    <property type="entry name" value="SCP"/>
    <property type="match status" value="1"/>
</dbReference>
<evidence type="ECO:0000256" key="2">
    <source>
        <dbReference type="ARBA" id="ARBA00022670"/>
    </source>
</evidence>
<accession>A0A8R1U9J2</accession>
<dbReference type="SUPFAM" id="SSF55797">
    <property type="entry name" value="PR-1-like"/>
    <property type="match status" value="1"/>
</dbReference>
<keyword evidence="7" id="KW-1185">Reference proteome</keyword>
<dbReference type="GO" id="GO:0005764">
    <property type="term" value="C:lysosome"/>
    <property type="evidence" value="ECO:0000318"/>
    <property type="project" value="GO_Central"/>
</dbReference>
<organism evidence="6 7">
    <name type="scientific">Pristionchus pacificus</name>
    <name type="common">Parasitic nematode worm</name>
    <dbReference type="NCBI Taxonomy" id="54126"/>
    <lineage>
        <taxon>Eukaryota</taxon>
        <taxon>Metazoa</taxon>
        <taxon>Ecdysozoa</taxon>
        <taxon>Nematoda</taxon>
        <taxon>Chromadorea</taxon>
        <taxon>Rhabditida</taxon>
        <taxon>Rhabditina</taxon>
        <taxon>Diplogasteromorpha</taxon>
        <taxon>Diplogasteroidea</taxon>
        <taxon>Neodiplogasteridae</taxon>
        <taxon>Pristionchus</taxon>
    </lineage>
</organism>
<reference evidence="6" key="2">
    <citation type="submission" date="2022-06" db="UniProtKB">
        <authorList>
            <consortium name="EnsemblMetazoa"/>
        </authorList>
    </citation>
    <scope>IDENTIFICATION</scope>
    <source>
        <strain evidence="6">PS312</strain>
    </source>
</reference>
<dbReference type="SUPFAM" id="SSF54001">
    <property type="entry name" value="Cysteine proteinases"/>
    <property type="match status" value="1"/>
</dbReference>
<dbReference type="CDD" id="cd02248">
    <property type="entry name" value="Peptidase_C1A"/>
    <property type="match status" value="1"/>
</dbReference>
<comment type="similarity">
    <text evidence="1">Belongs to the peptidase C1 family.</text>
</comment>
<evidence type="ECO:0000313" key="7">
    <source>
        <dbReference type="Proteomes" id="UP000005239"/>
    </source>
</evidence>
<dbReference type="InterPro" id="IPR000668">
    <property type="entry name" value="Peptidase_C1A_C"/>
</dbReference>
<proteinExistence type="inferred from homology"/>
<evidence type="ECO:0000313" key="6">
    <source>
        <dbReference type="EnsemblMetazoa" id="PPA10446.1"/>
    </source>
</evidence>
<keyword evidence="3" id="KW-0378">Hydrolase</keyword>
<dbReference type="InterPro" id="IPR039417">
    <property type="entry name" value="Peptidase_C1A_papain-like"/>
</dbReference>
<dbReference type="Pfam" id="PF00188">
    <property type="entry name" value="CAP"/>
    <property type="match status" value="1"/>
</dbReference>
<keyword evidence="4" id="KW-0788">Thiol protease</keyword>
<dbReference type="InterPro" id="IPR001283">
    <property type="entry name" value="CRISP-related"/>
</dbReference>
<dbReference type="PRINTS" id="PR00837">
    <property type="entry name" value="V5TPXLIKE"/>
</dbReference>
<dbReference type="EnsemblMetazoa" id="PPA10446.1">
    <property type="protein sequence ID" value="PPA10446.1"/>
    <property type="gene ID" value="WBGene00100000"/>
</dbReference>
<dbReference type="Proteomes" id="UP000005239">
    <property type="component" value="Unassembled WGS sequence"/>
</dbReference>
<gene>
    <name evidence="6" type="primary">WBGene00100000</name>
</gene>
<dbReference type="Gene3D" id="3.40.33.10">
    <property type="entry name" value="CAP"/>
    <property type="match status" value="1"/>
</dbReference>
<dbReference type="InterPro" id="IPR035940">
    <property type="entry name" value="CAP_sf"/>
</dbReference>
<accession>A0A2A6CPJ3</accession>
<keyword evidence="2" id="KW-0645">Protease</keyword>
<name>A0A2A6CPJ3_PRIPA</name>
<dbReference type="Pfam" id="PF00112">
    <property type="entry name" value="Peptidase_C1"/>
    <property type="match status" value="1"/>
</dbReference>
<dbReference type="Gene3D" id="3.90.70.10">
    <property type="entry name" value="Cysteine proteinases"/>
    <property type="match status" value="1"/>
</dbReference>
<dbReference type="SMART" id="SM00645">
    <property type="entry name" value="Pept_C1"/>
    <property type="match status" value="1"/>
</dbReference>
<evidence type="ECO:0000256" key="4">
    <source>
        <dbReference type="ARBA" id="ARBA00022807"/>
    </source>
</evidence>
<protein>
    <recommendedName>
        <fullName evidence="5">Cathepsin L-like</fullName>
    </recommendedName>
</protein>
<dbReference type="GO" id="GO:0004197">
    <property type="term" value="F:cysteine-type endopeptidase activity"/>
    <property type="evidence" value="ECO:0000318"/>
    <property type="project" value="GO_Central"/>
</dbReference>
<dbReference type="CDD" id="cd05380">
    <property type="entry name" value="CAP_euk"/>
    <property type="match status" value="1"/>
</dbReference>
<dbReference type="InterPro" id="IPR038765">
    <property type="entry name" value="Papain-like_cys_pep_sf"/>
</dbReference>
<dbReference type="InterPro" id="IPR014044">
    <property type="entry name" value="CAP_dom"/>
</dbReference>
<dbReference type="InterPro" id="IPR013128">
    <property type="entry name" value="Peptidase_C1A"/>
</dbReference>
<dbReference type="PANTHER" id="PTHR12411">
    <property type="entry name" value="CYSTEINE PROTEASE FAMILY C1-RELATED"/>
    <property type="match status" value="1"/>
</dbReference>
<sequence>MLLNLILLFVSFSSASLSLCPGGIPVEEIEAFVNVHNTLRQSITSGNFIANDKPIPPSKDPIPNLRWNCDLEHSAQMHANRCQYLHSEQLENLGENVYMRWAGTKISIEGTGKDSSNFWANEFQDHGWSDIKFTRRVFNSGIGDATQVGAMLSGILVAYFKIMAWQKTTKFGCGIALCNEETSVIVVCQYKVAGNYEDDLPIMVQIIFLLVSFAILGNSLPIDGPLSKHLLGNIHEIALHNANPDKTFFMKVSEMSSLSPEEYAARLGHRQSIEMFDNVTLYESPAEITVPPILDWRSRGIVNSVKDAGACGSDWAFSAIGALEGQHAIQKQNKLDLSEQNLIDCSTNGKNNGCHGGSVADAFQYILKHGVNTESSYPYIGDEQTCKFRTDSVGETMTSYTLVTPNDEELLKNAVAFKGPISVVIDANHASFQNYGGGIYYEPACSSSNVNLAMLVVGYGVDPKSGPYWILKNSFGTSWGEDGFMRLRRDALNHCGIATMASFPTI</sequence>
<dbReference type="FunFam" id="3.90.70.10:FF:000006">
    <property type="entry name" value="Cathepsin S"/>
    <property type="match status" value="1"/>
</dbReference>
<evidence type="ECO:0000256" key="3">
    <source>
        <dbReference type="ARBA" id="ARBA00022801"/>
    </source>
</evidence>
<dbReference type="GO" id="GO:0005615">
    <property type="term" value="C:extracellular space"/>
    <property type="evidence" value="ECO:0000318"/>
    <property type="project" value="GO_Central"/>
</dbReference>
<evidence type="ECO:0000256" key="5">
    <source>
        <dbReference type="ARBA" id="ARBA00069138"/>
    </source>
</evidence>